<keyword evidence="2" id="KW-0564">Palmitate</keyword>
<gene>
    <name evidence="3" type="ORF">QTO34_003966</name>
</gene>
<proteinExistence type="inferred from homology"/>
<dbReference type="EMBL" id="JAULJE010000013">
    <property type="protein sequence ID" value="KAK1336164.1"/>
    <property type="molecule type" value="Genomic_DNA"/>
</dbReference>
<accession>A0AA40LLT1</accession>
<evidence type="ECO:0000313" key="4">
    <source>
        <dbReference type="Proteomes" id="UP001177744"/>
    </source>
</evidence>
<reference evidence="3" key="1">
    <citation type="submission" date="2023-06" db="EMBL/GenBank/DDBJ databases">
        <title>Reference genome for the Northern bat (Eptesicus nilssonii), a most northern bat species.</title>
        <authorList>
            <person name="Laine V.N."/>
            <person name="Pulliainen A.T."/>
            <person name="Lilley T.M."/>
        </authorList>
    </citation>
    <scope>NUCLEOTIDE SEQUENCE</scope>
    <source>
        <strain evidence="3">BLF_Eptnil</strain>
        <tissue evidence="3">Kidney</tissue>
    </source>
</reference>
<dbReference type="Proteomes" id="UP001177744">
    <property type="component" value="Unassembled WGS sequence"/>
</dbReference>
<keyword evidence="2" id="KW-0106">Calcium</keyword>
<comment type="cofactor">
    <cofactor evidence="2">
        <name>Ca(2+)</name>
        <dbReference type="ChEBI" id="CHEBI:29108"/>
    </cofactor>
</comment>
<evidence type="ECO:0000256" key="1">
    <source>
        <dbReference type="ARBA" id="ARBA00005350"/>
    </source>
</evidence>
<keyword evidence="2" id="KW-0449">Lipoprotein</keyword>
<dbReference type="GO" id="GO:0005886">
    <property type="term" value="C:plasma membrane"/>
    <property type="evidence" value="ECO:0007669"/>
    <property type="project" value="TreeGrafter"/>
</dbReference>
<dbReference type="PANTHER" id="PTHR23248:SF37">
    <property type="entry name" value="PHOSPHOLIPID SCRAMBLASE 3"/>
    <property type="match status" value="1"/>
</dbReference>
<dbReference type="PANTHER" id="PTHR23248">
    <property type="entry name" value="PHOSPHOLIPID SCRAMBLASE-RELATED"/>
    <property type="match status" value="1"/>
</dbReference>
<organism evidence="3 4">
    <name type="scientific">Cnephaeus nilssonii</name>
    <name type="common">Northern bat</name>
    <name type="synonym">Eptesicus nilssonii</name>
    <dbReference type="NCBI Taxonomy" id="3371016"/>
    <lineage>
        <taxon>Eukaryota</taxon>
        <taxon>Metazoa</taxon>
        <taxon>Chordata</taxon>
        <taxon>Craniata</taxon>
        <taxon>Vertebrata</taxon>
        <taxon>Euteleostomi</taxon>
        <taxon>Mammalia</taxon>
        <taxon>Eutheria</taxon>
        <taxon>Laurasiatheria</taxon>
        <taxon>Chiroptera</taxon>
        <taxon>Yangochiroptera</taxon>
        <taxon>Vespertilionidae</taxon>
        <taxon>Cnephaeus</taxon>
    </lineage>
</organism>
<sequence>MPALHQASLSSPHPAQWPGACCQACCPPLATAQGAFWPQILVTSMNCAQGQATEKSNFCACLCCGACQPLHVHLVDPEDREMEVQSPPGTTIGHVLQTRHPFLPKFSIQDADCHTILRVVGPCWTCGFGTDTNFEVKTPDESHSVGHISKQCWGGGGGGGRCCSKKPSWMQMTLVEFPLDLDVRVKAVLRITFLIDYMFFEKRGGTGPSAITSYRHLRVRTIPSARTQDGRLPGPSSVAAPFLRVHCRGRQGCLRGWGHGAPSLPTPLASSTVAPTEGHLLFKL</sequence>
<evidence type="ECO:0000256" key="2">
    <source>
        <dbReference type="RuleBase" id="RU363116"/>
    </source>
</evidence>
<dbReference type="GO" id="GO:0017128">
    <property type="term" value="F:phospholipid scramblase activity"/>
    <property type="evidence" value="ECO:0007669"/>
    <property type="project" value="InterPro"/>
</dbReference>
<dbReference type="Pfam" id="PF03803">
    <property type="entry name" value="Scramblase"/>
    <property type="match status" value="1"/>
</dbReference>
<comment type="function">
    <text evidence="2">May mediate accelerated ATP-independent bidirectional transbilayer migration of phospholipids upon binding calcium ions that results in a loss of phospholipid asymmetry in the plasma membrane.</text>
</comment>
<protein>
    <recommendedName>
        <fullName evidence="2">Phospholipid scramblase</fullName>
    </recommendedName>
</protein>
<comment type="similarity">
    <text evidence="1 2">Belongs to the phospholipid scramblase family.</text>
</comment>
<comment type="caution">
    <text evidence="3">The sequence shown here is derived from an EMBL/GenBank/DDBJ whole genome shotgun (WGS) entry which is preliminary data.</text>
</comment>
<dbReference type="InterPro" id="IPR005552">
    <property type="entry name" value="Scramblase"/>
</dbReference>
<keyword evidence="4" id="KW-1185">Reference proteome</keyword>
<dbReference type="AlphaFoldDB" id="A0AA40LLT1"/>
<evidence type="ECO:0000313" key="3">
    <source>
        <dbReference type="EMBL" id="KAK1336164.1"/>
    </source>
</evidence>
<name>A0AA40LLT1_CNENI</name>